<dbReference type="OrthoDB" id="9757876at2"/>
<keyword evidence="1" id="KW-0812">Transmembrane</keyword>
<dbReference type="Gene3D" id="1.20.1640.10">
    <property type="entry name" value="Multidrug efflux transporter AcrB transmembrane domain"/>
    <property type="match status" value="2"/>
</dbReference>
<dbReference type="STRING" id="293826.Amet_1522"/>
<feature type="transmembrane region" description="Helical" evidence="1">
    <location>
        <begin position="868"/>
        <end position="888"/>
    </location>
</feature>
<feature type="transmembrane region" description="Helical" evidence="1">
    <location>
        <begin position="331"/>
        <end position="350"/>
    </location>
</feature>
<dbReference type="Gene3D" id="3.30.2090.10">
    <property type="entry name" value="Multidrug efflux transporter AcrB TolC docking domain, DN and DC subdomains"/>
    <property type="match status" value="2"/>
</dbReference>
<keyword evidence="3" id="KW-1185">Reference proteome</keyword>
<feature type="transmembrane region" description="Helical" evidence="1">
    <location>
        <begin position="967"/>
        <end position="988"/>
    </location>
</feature>
<keyword evidence="1" id="KW-0472">Membrane</keyword>
<dbReference type="PRINTS" id="PR00702">
    <property type="entry name" value="ACRIFLAVINRP"/>
</dbReference>
<gene>
    <name evidence="2" type="ordered locus">Amet_1522</name>
</gene>
<dbReference type="InterPro" id="IPR027463">
    <property type="entry name" value="AcrB_DN_DC_subdom"/>
</dbReference>
<sequence>MNPSKLAVKRPVTTVVAMLIIILLGTISLTRLPIELYPSMEIPVAAVITSYSGAGPHEVENLITRPIEEAMATVRNVDIIHSTSAQGSSVVPIIFKAGTDMDMATLEMREEVDLIKGALPAGSTDPMVIRLDPNADPIMYISLTNGEDLTSLQVLAEETIKPRFERIEGVAAAGVSGGYTNEIQIKTNQRRLDNYGISLSQLAQIINASNMNLPGGTINDGEKELPVRAMGEFRSIDEIKEVPVTLPTGSIITLKDIAEVELTHQDIKSISRTNGKASINISIQKQPGSNTVEVAALIHAEISKLQNEYADIAIDITLDESKYITNSINSLTLNVILGGIFAIMVLYLFLRNIRTTLIIGTSIPISVIATFGLMYFSGITLNMISLGGLALGVGMLVDNSIVVLENIYRFRVEGYSRTEAAVKGTLEVAQAVAAPTLTTIAVFLPILFVEDMMVNIYFGEMALAVIFSLIASLVVSLTLIPMLSSQLLKVDSTDEKERKGIRKGFKLIYDAFDRAFSSIEKAYKKLLTWSLGHRRTTILLALIVFLGSLSSMLFVGVELFPASDEGMVDISVSLPRGAEIHEINEVLLEVEESIASIEEIETVVASIGGGGATGEARAVRTGGQRGSIMISFADMKERNRTSEEIADEIRDLVKDIPGAEISVSAAAGGFALGIAGDPISISIKGDSLENLQEISQDFKRIIESVEGTREITTSFTEAMSEVQVHIDRYSAATYGLTTSQVANNMRNAVSGITATRYKLDGDEIDVVLKAEDSVTESLSNMQQMSIQTAAGGNIPLNQVANVSIERSPFQIDRIDQQRVVTVTGEIGDRDLQSIMRDIDGALKEYPLPPGYTYEIGGQGLQMGDTMNALLFALVMAIGLVYLVMAAQFESWMHPFIIILSVPTALAGGLLGLFITGKSLGLTAMIGIVMLAGIVVNNAIVLLDYINTLRAAGKDRTDAITTAGPIRLRPILMTTATTVLGLLPVAIGIGEGAEAQAPMGIVVIAGLLLSTILTLVLIPTVYTLVDDFSTGIKNKLKGTSKK</sequence>
<dbReference type="HOGENOM" id="CLU_002755_1_2_9"/>
<dbReference type="eggNOG" id="COG0841">
    <property type="taxonomic scope" value="Bacteria"/>
</dbReference>
<dbReference type="AlphaFoldDB" id="A6TNE7"/>
<dbReference type="SUPFAM" id="SSF82866">
    <property type="entry name" value="Multidrug efflux transporter AcrB transmembrane domain"/>
    <property type="match status" value="2"/>
</dbReference>
<feature type="transmembrane region" description="Helical" evidence="1">
    <location>
        <begin position="895"/>
        <end position="915"/>
    </location>
</feature>
<dbReference type="EMBL" id="CP000724">
    <property type="protein sequence ID" value="ABR47715.1"/>
    <property type="molecule type" value="Genomic_DNA"/>
</dbReference>
<feature type="transmembrane region" description="Helical" evidence="1">
    <location>
        <begin position="357"/>
        <end position="377"/>
    </location>
</feature>
<feature type="transmembrane region" description="Helical" evidence="1">
    <location>
        <begin position="383"/>
        <end position="407"/>
    </location>
</feature>
<dbReference type="Gene3D" id="3.30.70.1320">
    <property type="entry name" value="Multidrug efflux transporter AcrB pore domain like"/>
    <property type="match status" value="1"/>
</dbReference>
<feature type="transmembrane region" description="Helical" evidence="1">
    <location>
        <begin position="538"/>
        <end position="557"/>
    </location>
</feature>
<feature type="transmembrane region" description="Helical" evidence="1">
    <location>
        <begin position="1000"/>
        <end position="1024"/>
    </location>
</feature>
<evidence type="ECO:0000313" key="2">
    <source>
        <dbReference type="EMBL" id="ABR47715.1"/>
    </source>
</evidence>
<dbReference type="KEGG" id="amt:Amet_1522"/>
<dbReference type="Proteomes" id="UP000001572">
    <property type="component" value="Chromosome"/>
</dbReference>
<dbReference type="Pfam" id="PF00873">
    <property type="entry name" value="ACR_tran"/>
    <property type="match status" value="1"/>
</dbReference>
<reference evidence="3" key="1">
    <citation type="journal article" date="2016" name="Genome Announc.">
        <title>Complete genome sequence of Alkaliphilus metalliredigens strain QYMF, an alkaliphilic and metal-reducing bacterium isolated from borax-contaminated leachate ponds.</title>
        <authorList>
            <person name="Hwang C."/>
            <person name="Copeland A."/>
            <person name="Lucas S."/>
            <person name="Lapidus A."/>
            <person name="Barry K."/>
            <person name="Detter J.C."/>
            <person name="Glavina Del Rio T."/>
            <person name="Hammon N."/>
            <person name="Israni S."/>
            <person name="Dalin E."/>
            <person name="Tice H."/>
            <person name="Pitluck S."/>
            <person name="Chertkov O."/>
            <person name="Brettin T."/>
            <person name="Bruce D."/>
            <person name="Han C."/>
            <person name="Schmutz J."/>
            <person name="Larimer F."/>
            <person name="Land M.L."/>
            <person name="Hauser L."/>
            <person name="Kyrpides N."/>
            <person name="Mikhailova N."/>
            <person name="Ye Q."/>
            <person name="Zhou J."/>
            <person name="Richardson P."/>
            <person name="Fields M.W."/>
        </authorList>
    </citation>
    <scope>NUCLEOTIDE SEQUENCE [LARGE SCALE GENOMIC DNA]</scope>
    <source>
        <strain evidence="3">QYMF</strain>
    </source>
</reference>
<dbReference type="PANTHER" id="PTHR32063">
    <property type="match status" value="1"/>
</dbReference>
<feature type="transmembrane region" description="Helical" evidence="1">
    <location>
        <begin position="428"/>
        <end position="449"/>
    </location>
</feature>
<protein>
    <submittedName>
        <fullName evidence="2">Acriflavin resistance protein</fullName>
    </submittedName>
</protein>
<name>A6TNE7_ALKMQ</name>
<dbReference type="PANTHER" id="PTHR32063:SF0">
    <property type="entry name" value="SWARMING MOTILITY PROTEIN SWRC"/>
    <property type="match status" value="1"/>
</dbReference>
<dbReference type="SUPFAM" id="SSF82714">
    <property type="entry name" value="Multidrug efflux transporter AcrB TolC docking domain, DN and DC subdomains"/>
    <property type="match status" value="2"/>
</dbReference>
<dbReference type="Gene3D" id="3.30.70.1440">
    <property type="entry name" value="Multidrug efflux transporter AcrB pore domain"/>
    <property type="match status" value="1"/>
</dbReference>
<dbReference type="GO" id="GO:0005886">
    <property type="term" value="C:plasma membrane"/>
    <property type="evidence" value="ECO:0007669"/>
    <property type="project" value="TreeGrafter"/>
</dbReference>
<dbReference type="GO" id="GO:0042910">
    <property type="term" value="F:xenobiotic transmembrane transporter activity"/>
    <property type="evidence" value="ECO:0007669"/>
    <property type="project" value="TreeGrafter"/>
</dbReference>
<evidence type="ECO:0000256" key="1">
    <source>
        <dbReference type="SAM" id="Phobius"/>
    </source>
</evidence>
<organism evidence="2 3">
    <name type="scientific">Alkaliphilus metalliredigens (strain QYMF)</name>
    <dbReference type="NCBI Taxonomy" id="293826"/>
    <lineage>
        <taxon>Bacteria</taxon>
        <taxon>Bacillati</taxon>
        <taxon>Bacillota</taxon>
        <taxon>Clostridia</taxon>
        <taxon>Peptostreptococcales</taxon>
        <taxon>Natronincolaceae</taxon>
        <taxon>Alkaliphilus</taxon>
    </lineage>
</organism>
<dbReference type="RefSeq" id="WP_012062753.1">
    <property type="nucleotide sequence ID" value="NC_009633.1"/>
</dbReference>
<feature type="transmembrane region" description="Helical" evidence="1">
    <location>
        <begin position="461"/>
        <end position="480"/>
    </location>
</feature>
<dbReference type="Gene3D" id="3.30.70.1430">
    <property type="entry name" value="Multidrug efflux transporter AcrB pore domain"/>
    <property type="match status" value="2"/>
</dbReference>
<dbReference type="SUPFAM" id="SSF82693">
    <property type="entry name" value="Multidrug efflux transporter AcrB pore domain, PN1, PN2, PC1 and PC2 subdomains"/>
    <property type="match status" value="3"/>
</dbReference>
<feature type="transmembrane region" description="Helical" evidence="1">
    <location>
        <begin position="921"/>
        <end position="946"/>
    </location>
</feature>
<dbReference type="InterPro" id="IPR001036">
    <property type="entry name" value="Acrflvin-R"/>
</dbReference>
<feature type="transmembrane region" description="Helical" evidence="1">
    <location>
        <begin position="12"/>
        <end position="34"/>
    </location>
</feature>
<accession>A6TNE7</accession>
<evidence type="ECO:0000313" key="3">
    <source>
        <dbReference type="Proteomes" id="UP000001572"/>
    </source>
</evidence>
<keyword evidence="1" id="KW-1133">Transmembrane helix</keyword>
<proteinExistence type="predicted"/>